<feature type="transmembrane region" description="Helical" evidence="1">
    <location>
        <begin position="370"/>
        <end position="389"/>
    </location>
</feature>
<evidence type="ECO:0000256" key="1">
    <source>
        <dbReference type="SAM" id="Phobius"/>
    </source>
</evidence>
<proteinExistence type="predicted"/>
<gene>
    <name evidence="2" type="ORF">AO501_29355</name>
</gene>
<dbReference type="Proteomes" id="UP000051677">
    <property type="component" value="Unassembled WGS sequence"/>
</dbReference>
<feature type="transmembrane region" description="Helical" evidence="1">
    <location>
        <begin position="58"/>
        <end position="79"/>
    </location>
</feature>
<feature type="transmembrane region" description="Helical" evidence="1">
    <location>
        <begin position="318"/>
        <end position="334"/>
    </location>
</feature>
<keyword evidence="1" id="KW-0812">Transmembrane</keyword>
<evidence type="ECO:0000313" key="2">
    <source>
        <dbReference type="EMBL" id="KQH80978.1"/>
    </source>
</evidence>
<feature type="transmembrane region" description="Helical" evidence="1">
    <location>
        <begin position="277"/>
        <end position="298"/>
    </location>
</feature>
<feature type="transmembrane region" description="Helical" evidence="1">
    <location>
        <begin position="7"/>
        <end position="30"/>
    </location>
</feature>
<feature type="transmembrane region" description="Helical" evidence="1">
    <location>
        <begin position="150"/>
        <end position="173"/>
    </location>
</feature>
<keyword evidence="1" id="KW-0472">Membrane</keyword>
<reference evidence="2 3" key="1">
    <citation type="submission" date="2015-10" db="EMBL/GenBank/DDBJ databases">
        <title>Mycobacterium gordonae draft genome assembly.</title>
        <authorList>
            <person name="Ustinova V."/>
            <person name="Smirnova T."/>
            <person name="Blagodatskikh K."/>
            <person name="Varlamov D."/>
            <person name="Larionova E."/>
            <person name="Chernousova L."/>
        </authorList>
    </citation>
    <scope>NUCLEOTIDE SEQUENCE [LARGE SCALE GENOMIC DNA]</scope>
    <source>
        <strain evidence="2 3">CTRI 14-8773</strain>
    </source>
</reference>
<protein>
    <submittedName>
        <fullName evidence="2">Uncharacterized protein</fullName>
    </submittedName>
</protein>
<keyword evidence="1" id="KW-1133">Transmembrane helix</keyword>
<name>A0A0Q2LZ92_MYCGO</name>
<organism evidence="2 3">
    <name type="scientific">Mycobacterium gordonae</name>
    <dbReference type="NCBI Taxonomy" id="1778"/>
    <lineage>
        <taxon>Bacteria</taxon>
        <taxon>Bacillati</taxon>
        <taxon>Actinomycetota</taxon>
        <taxon>Actinomycetes</taxon>
        <taxon>Mycobacteriales</taxon>
        <taxon>Mycobacteriaceae</taxon>
        <taxon>Mycobacterium</taxon>
    </lineage>
</organism>
<dbReference type="AlphaFoldDB" id="A0A0Q2LZ92"/>
<accession>A0A0Q2LZ92</accession>
<sequence length="394" mass="42552">MGWTTAWALLHLYVVAVGFSNAIFWLTYYVPNYEFGFVRRGLGGEIISWLPDSCYFPAAYTLLWASTVVWLTVVAVFMRRATSAGVGCARRTMLALAIPVLPFALSYALYSPHPELFGMSALLAYILGLTRCQTLRATAYLSATYGSVTAVLALLHEAIPLQMALGAVLAIVVLPKETTRAAKRLCAALAVGPGLLSTLAVAAFGHRDVAAKLCGQLPHGNIDNPWAVTKTPGAAVDYLLGRIESQTDFHDWVCENALPILDADTNAAMGLVAGYGVARLLGSFLLGLIFFLGTMWIVRYLSAVPIRVLLSTLKSNPILVAVAAALFVPIFATGVDWTRWWIIVSADVELVYIAYAITRPEIERATSHRTVTVFMWVVMALAVLPLGAANNVGV</sequence>
<dbReference type="EMBL" id="LKTM01000002">
    <property type="protein sequence ID" value="KQH80978.1"/>
    <property type="molecule type" value="Genomic_DNA"/>
</dbReference>
<dbReference type="OrthoDB" id="4750568at2"/>
<feature type="transmembrane region" description="Helical" evidence="1">
    <location>
        <begin position="340"/>
        <end position="358"/>
    </location>
</feature>
<evidence type="ECO:0000313" key="3">
    <source>
        <dbReference type="Proteomes" id="UP000051677"/>
    </source>
</evidence>
<feature type="transmembrane region" description="Helical" evidence="1">
    <location>
        <begin position="91"/>
        <end position="110"/>
    </location>
</feature>
<comment type="caution">
    <text evidence="2">The sequence shown here is derived from an EMBL/GenBank/DDBJ whole genome shotgun (WGS) entry which is preliminary data.</text>
</comment>
<feature type="transmembrane region" description="Helical" evidence="1">
    <location>
        <begin position="185"/>
        <end position="205"/>
    </location>
</feature>